<evidence type="ECO:0000256" key="3">
    <source>
        <dbReference type="ARBA" id="ARBA00023125"/>
    </source>
</evidence>
<dbReference type="Gene3D" id="1.10.8.60">
    <property type="match status" value="1"/>
</dbReference>
<dbReference type="GO" id="GO:0004176">
    <property type="term" value="F:ATP-dependent peptidase activity"/>
    <property type="evidence" value="ECO:0007669"/>
    <property type="project" value="InterPro"/>
</dbReference>
<comment type="similarity">
    <text evidence="1">In the C-terminal section; belongs to the peptidase M41 family.</text>
</comment>
<dbReference type="Pfam" id="PF01434">
    <property type="entry name" value="Peptidase_M41"/>
    <property type="match status" value="1"/>
</dbReference>
<feature type="domain" description="DDE" evidence="6">
    <location>
        <begin position="77"/>
        <end position="203"/>
    </location>
</feature>
<gene>
    <name evidence="8" type="ORF">OHAE_5149</name>
</gene>
<evidence type="ECO:0000259" key="6">
    <source>
        <dbReference type="Pfam" id="PF13610"/>
    </source>
</evidence>
<dbReference type="Gene3D" id="1.20.58.760">
    <property type="entry name" value="Peptidase M41"/>
    <property type="match status" value="1"/>
</dbReference>
<feature type="domain" description="Peptidase M41" evidence="5">
    <location>
        <begin position="324"/>
        <end position="444"/>
    </location>
</feature>
<dbReference type="InterPro" id="IPR041569">
    <property type="entry name" value="AAA_lid_3"/>
</dbReference>
<dbReference type="PANTHER" id="PTHR35528">
    <property type="entry name" value="BLL1675 PROTEIN"/>
    <property type="match status" value="1"/>
</dbReference>
<dbReference type="Pfam" id="PF17862">
    <property type="entry name" value="AAA_lid_3"/>
    <property type="match status" value="1"/>
</dbReference>
<keyword evidence="4" id="KW-0233">DNA recombination</keyword>
<evidence type="ECO:0000313" key="8">
    <source>
        <dbReference type="EMBL" id="SPL62542.1"/>
    </source>
</evidence>
<evidence type="ECO:0000259" key="7">
    <source>
        <dbReference type="Pfam" id="PF17862"/>
    </source>
</evidence>
<dbReference type="Proteomes" id="UP000246073">
    <property type="component" value="Unassembled WGS sequence"/>
</dbReference>
<dbReference type="AlphaFoldDB" id="A0A2P9HEK9"/>
<evidence type="ECO:0000256" key="2">
    <source>
        <dbReference type="ARBA" id="ARBA00022578"/>
    </source>
</evidence>
<evidence type="ECO:0000259" key="5">
    <source>
        <dbReference type="Pfam" id="PF01434"/>
    </source>
</evidence>
<dbReference type="PANTHER" id="PTHR35528:SF3">
    <property type="entry name" value="BLL1675 PROTEIN"/>
    <property type="match status" value="1"/>
</dbReference>
<dbReference type="NCBIfam" id="NF033587">
    <property type="entry name" value="transpos_IS6"/>
    <property type="match status" value="1"/>
</dbReference>
<sequence length="456" mass="51853">MQTSVIIFKRHRFPPQLIAHAVWLYLRFNLSLREVEEMLLERGIDVSYETVRRWIAKFGPQITRNLRRRQARPGDIWYLDEVVVKCAGEKFWLWRAVDQHGSVLEEILQKRRDKRAAKRLLVALMKRYGFAPKRIITDKLRSYGAAKAEVAPGLDHWSHKGLNNRAENSHLPFRKRERTMQGHRSPGALQRFVSMHSATRNCFSVPSRRRAAHTIRYHRLEAFDAWKIAACFASISTSPWPFRPEKLNVTTPLNVHLKKAKLAPDVEPEKIAALSPGFTGADLANLVNEATLLATRRNAGAVTMEDFNNAVERIVARLEKRNRLLNPKEREIVAYHEMGHALVAMALPGVDPVHKVSIIPRGIGALGYTIQRPTEDRFLMTLEELENKMAVLLGGRAAEKIVFGHLSPGAADDLAKVTDIARAIVTRCGMSERLGHIALEKDRRLFLATDQPYYGP</sequence>
<feature type="domain" description="AAA ATPase AAA+ lid" evidence="7">
    <location>
        <begin position="265"/>
        <end position="308"/>
    </location>
</feature>
<dbReference type="InterPro" id="IPR032874">
    <property type="entry name" value="DDE_dom"/>
</dbReference>
<dbReference type="GO" id="GO:0006310">
    <property type="term" value="P:DNA recombination"/>
    <property type="evidence" value="ECO:0007669"/>
    <property type="project" value="UniProtKB-KW"/>
</dbReference>
<dbReference type="GO" id="GO:0003677">
    <property type="term" value="F:DNA binding"/>
    <property type="evidence" value="ECO:0007669"/>
    <property type="project" value="UniProtKB-KW"/>
</dbReference>
<dbReference type="GO" id="GO:0004222">
    <property type="term" value="F:metalloendopeptidase activity"/>
    <property type="evidence" value="ECO:0007669"/>
    <property type="project" value="InterPro"/>
</dbReference>
<evidence type="ECO:0000313" key="9">
    <source>
        <dbReference type="Proteomes" id="UP000246073"/>
    </source>
</evidence>
<reference evidence="9" key="1">
    <citation type="submission" date="2017-12" db="EMBL/GenBank/DDBJ databases">
        <authorList>
            <person name="Diaz M."/>
        </authorList>
    </citation>
    <scope>NUCLEOTIDE SEQUENCE [LARGE SCALE GENOMIC DNA]</scope>
    <source>
        <strain evidence="9">FI11154</strain>
    </source>
</reference>
<dbReference type="SUPFAM" id="SSF52540">
    <property type="entry name" value="P-loop containing nucleoside triphosphate hydrolases"/>
    <property type="match status" value="1"/>
</dbReference>
<dbReference type="InterPro" id="IPR052183">
    <property type="entry name" value="IS_Transposase"/>
</dbReference>
<keyword evidence="2" id="KW-0815">Transposition</keyword>
<organism evidence="8 9">
    <name type="scientific">Ochrobactrum soli</name>
    <dbReference type="NCBI Taxonomy" id="2448455"/>
    <lineage>
        <taxon>Bacteria</taxon>
        <taxon>Pseudomonadati</taxon>
        <taxon>Pseudomonadota</taxon>
        <taxon>Alphaproteobacteria</taxon>
        <taxon>Hyphomicrobiales</taxon>
        <taxon>Brucellaceae</taxon>
        <taxon>Brucella/Ochrobactrum group</taxon>
        <taxon>Ochrobactrum</taxon>
    </lineage>
</organism>
<dbReference type="InterPro" id="IPR027417">
    <property type="entry name" value="P-loop_NTPase"/>
</dbReference>
<evidence type="ECO:0000256" key="4">
    <source>
        <dbReference type="ARBA" id="ARBA00023172"/>
    </source>
</evidence>
<dbReference type="GO" id="GO:0006508">
    <property type="term" value="P:proteolysis"/>
    <property type="evidence" value="ECO:0007669"/>
    <property type="project" value="InterPro"/>
</dbReference>
<keyword evidence="3" id="KW-0238">DNA-binding</keyword>
<name>A0A2P9HEK9_9HYPH</name>
<dbReference type="GO" id="GO:0032196">
    <property type="term" value="P:transposition"/>
    <property type="evidence" value="ECO:0007669"/>
    <property type="project" value="UniProtKB-KW"/>
</dbReference>
<proteinExistence type="inferred from homology"/>
<dbReference type="Pfam" id="PF13610">
    <property type="entry name" value="DDE_Tnp_IS240"/>
    <property type="match status" value="1"/>
</dbReference>
<accession>A0A2P9HEK9</accession>
<dbReference type="InterPro" id="IPR037219">
    <property type="entry name" value="Peptidase_M41-like"/>
</dbReference>
<dbReference type="FunFam" id="1.10.8.60:FF:000001">
    <property type="entry name" value="ATP-dependent zinc metalloprotease FtsH"/>
    <property type="match status" value="1"/>
</dbReference>
<dbReference type="InterPro" id="IPR047930">
    <property type="entry name" value="Transpos_IS6"/>
</dbReference>
<evidence type="ECO:0000256" key="1">
    <source>
        <dbReference type="ARBA" id="ARBA00010044"/>
    </source>
</evidence>
<protein>
    <submittedName>
        <fullName evidence="8">Mobile element protein</fullName>
    </submittedName>
</protein>
<dbReference type="SUPFAM" id="SSF140990">
    <property type="entry name" value="FtsH protease domain-like"/>
    <property type="match status" value="1"/>
</dbReference>
<dbReference type="EMBL" id="OOFM01000003">
    <property type="protein sequence ID" value="SPL62542.1"/>
    <property type="molecule type" value="Genomic_DNA"/>
</dbReference>
<dbReference type="GO" id="GO:0005524">
    <property type="term" value="F:ATP binding"/>
    <property type="evidence" value="ECO:0007669"/>
    <property type="project" value="InterPro"/>
</dbReference>
<dbReference type="InterPro" id="IPR000642">
    <property type="entry name" value="Peptidase_M41"/>
</dbReference>